<evidence type="ECO:0000313" key="3">
    <source>
        <dbReference type="Proteomes" id="UP000023152"/>
    </source>
</evidence>
<name>X6N5S9_RETFI</name>
<dbReference type="AlphaFoldDB" id="X6N5S9"/>
<organism evidence="2 3">
    <name type="scientific">Reticulomyxa filosa</name>
    <dbReference type="NCBI Taxonomy" id="46433"/>
    <lineage>
        <taxon>Eukaryota</taxon>
        <taxon>Sar</taxon>
        <taxon>Rhizaria</taxon>
        <taxon>Retaria</taxon>
        <taxon>Foraminifera</taxon>
        <taxon>Monothalamids</taxon>
        <taxon>Reticulomyxidae</taxon>
        <taxon>Reticulomyxa</taxon>
    </lineage>
</organism>
<feature type="non-terminal residue" evidence="2">
    <location>
        <position position="1"/>
    </location>
</feature>
<sequence>TKLKTNTKSNANDNVNANSNSSVTTPSMTVEFPAIWERGYSSNNTAILIMSKGVIKNINALYREVNRQEREMTVRQTFWIMHCEMKLLQKGWRLDGMDYCCYPFIRVMVDLLHDQILHVAPIYLKGKATKDSKDQKIYLSSTLWVTGKETRLNKLKEKEKYIGDIVEFRYEFTKTKKSFDPFSQKKKIIFYY</sequence>
<reference evidence="2 3" key="1">
    <citation type="journal article" date="2013" name="Curr. Biol.">
        <title>The Genome of the Foraminiferan Reticulomyxa filosa.</title>
        <authorList>
            <person name="Glockner G."/>
            <person name="Hulsmann N."/>
            <person name="Schleicher M."/>
            <person name="Noegel A.A."/>
            <person name="Eichinger L."/>
            <person name="Gallinger C."/>
            <person name="Pawlowski J."/>
            <person name="Sierra R."/>
            <person name="Euteneuer U."/>
            <person name="Pillet L."/>
            <person name="Moustafa A."/>
            <person name="Platzer M."/>
            <person name="Groth M."/>
            <person name="Szafranski K."/>
            <person name="Schliwa M."/>
        </authorList>
    </citation>
    <scope>NUCLEOTIDE SEQUENCE [LARGE SCALE GENOMIC DNA]</scope>
</reference>
<proteinExistence type="predicted"/>
<accession>X6N5S9</accession>
<dbReference type="Proteomes" id="UP000023152">
    <property type="component" value="Unassembled WGS sequence"/>
</dbReference>
<evidence type="ECO:0000256" key="1">
    <source>
        <dbReference type="SAM" id="MobiDB-lite"/>
    </source>
</evidence>
<evidence type="ECO:0000313" key="2">
    <source>
        <dbReference type="EMBL" id="ETO20667.1"/>
    </source>
</evidence>
<gene>
    <name evidence="2" type="ORF">RFI_16551</name>
</gene>
<keyword evidence="3" id="KW-1185">Reference proteome</keyword>
<protein>
    <submittedName>
        <fullName evidence="2">Uncharacterized protein</fullName>
    </submittedName>
</protein>
<feature type="region of interest" description="Disordered" evidence="1">
    <location>
        <begin position="1"/>
        <end position="23"/>
    </location>
</feature>
<comment type="caution">
    <text evidence="2">The sequence shown here is derived from an EMBL/GenBank/DDBJ whole genome shotgun (WGS) entry which is preliminary data.</text>
</comment>
<dbReference type="EMBL" id="ASPP01012379">
    <property type="protein sequence ID" value="ETO20667.1"/>
    <property type="molecule type" value="Genomic_DNA"/>
</dbReference>